<dbReference type="EMBL" id="AP019724">
    <property type="protein sequence ID" value="BBK87875.1"/>
    <property type="molecule type" value="Genomic_DNA"/>
</dbReference>
<evidence type="ECO:0000313" key="4">
    <source>
        <dbReference type="Proteomes" id="UP000283684"/>
    </source>
</evidence>
<evidence type="ECO:0000313" key="5">
    <source>
        <dbReference type="Proteomes" id="UP000283766"/>
    </source>
</evidence>
<name>A0A413N6R4_BACUN</name>
<evidence type="ECO:0000313" key="2">
    <source>
        <dbReference type="EMBL" id="RGZ44239.1"/>
    </source>
</evidence>
<dbReference type="Proteomes" id="UP000283766">
    <property type="component" value="Unassembled WGS sequence"/>
</dbReference>
<dbReference type="EMBL" id="QRJL01000002">
    <property type="protein sequence ID" value="RHH33689.1"/>
    <property type="molecule type" value="Genomic_DNA"/>
</dbReference>
<accession>A0A413N6R4</accession>
<dbReference type="Proteomes" id="UP000320533">
    <property type="component" value="Chromosome"/>
</dbReference>
<gene>
    <name evidence="1" type="ORF">Bun01g_22450</name>
    <name evidence="3" type="ORF">DW216_05975</name>
    <name evidence="2" type="ORF">DW988_19210</name>
</gene>
<dbReference type="Proteomes" id="UP000283684">
    <property type="component" value="Unassembled WGS sequence"/>
</dbReference>
<dbReference type="KEGG" id="bun:Bun01g_22450"/>
<reference evidence="1 6" key="2">
    <citation type="submission" date="2019-06" db="EMBL/GenBank/DDBJ databases">
        <title>Complete genome sequence of Bacteroides uniformis NBRC 113350.</title>
        <authorList>
            <person name="Miura T."/>
            <person name="Furukawa M."/>
            <person name="Shimamura M."/>
            <person name="Ohyama Y."/>
            <person name="Yamazoe A."/>
            <person name="Kawasaki H."/>
        </authorList>
    </citation>
    <scope>NUCLEOTIDE SEQUENCE [LARGE SCALE GENOMIC DNA]</scope>
    <source>
        <strain evidence="1 6">NBRC 113350</strain>
    </source>
</reference>
<evidence type="ECO:0000313" key="1">
    <source>
        <dbReference type="EMBL" id="BBK87875.1"/>
    </source>
</evidence>
<dbReference type="EMBL" id="QSEE01000028">
    <property type="protein sequence ID" value="RGZ44239.1"/>
    <property type="molecule type" value="Genomic_DNA"/>
</dbReference>
<dbReference type="AlphaFoldDB" id="A0A413N6R4"/>
<reference evidence="4 5" key="1">
    <citation type="submission" date="2018-08" db="EMBL/GenBank/DDBJ databases">
        <title>A genome reference for cultivated species of the human gut microbiota.</title>
        <authorList>
            <person name="Zou Y."/>
            <person name="Xue W."/>
            <person name="Luo G."/>
        </authorList>
    </citation>
    <scope>NUCLEOTIDE SEQUENCE [LARGE SCALE GENOMIC DNA]</scope>
    <source>
        <strain evidence="3 5">AM18-14LB</strain>
        <strain evidence="2 4">AM50-4</strain>
    </source>
</reference>
<proteinExistence type="predicted"/>
<dbReference type="RefSeq" id="WP_117959326.1">
    <property type="nucleotide sequence ID" value="NZ_AP019724.1"/>
</dbReference>
<protein>
    <submittedName>
        <fullName evidence="2">Uncharacterized protein</fullName>
    </submittedName>
</protein>
<evidence type="ECO:0000313" key="3">
    <source>
        <dbReference type="EMBL" id="RHH33689.1"/>
    </source>
</evidence>
<evidence type="ECO:0000313" key="6">
    <source>
        <dbReference type="Proteomes" id="UP000320533"/>
    </source>
</evidence>
<organism evidence="2 4">
    <name type="scientific">Bacteroides uniformis</name>
    <dbReference type="NCBI Taxonomy" id="820"/>
    <lineage>
        <taxon>Bacteria</taxon>
        <taxon>Pseudomonadati</taxon>
        <taxon>Bacteroidota</taxon>
        <taxon>Bacteroidia</taxon>
        <taxon>Bacteroidales</taxon>
        <taxon>Bacteroidaceae</taxon>
        <taxon>Bacteroides</taxon>
    </lineage>
</organism>
<sequence>MKIDTEVYVGDNVCYLSGDSICYSTISKISIEISYADRSFSMAYKLADGLSVPRNNYPEWDKRLFKNKENLIEYLLNS</sequence>